<evidence type="ECO:0000313" key="2">
    <source>
        <dbReference type="Proteomes" id="UP000829398"/>
    </source>
</evidence>
<comment type="caution">
    <text evidence="1">The sequence shown here is derived from an EMBL/GenBank/DDBJ whole genome shotgun (WGS) entry which is preliminary data.</text>
</comment>
<gene>
    <name evidence="1" type="ORF">KPL71_014105</name>
</gene>
<dbReference type="EMBL" id="CM039174">
    <property type="protein sequence ID" value="KAH9750998.1"/>
    <property type="molecule type" value="Genomic_DNA"/>
</dbReference>
<proteinExistence type="predicted"/>
<accession>A0ACB8K9J9</accession>
<dbReference type="Proteomes" id="UP000829398">
    <property type="component" value="Chromosome 5"/>
</dbReference>
<reference evidence="2" key="1">
    <citation type="journal article" date="2023" name="Hortic. Res.">
        <title>A chromosome-level phased genome enabling allele-level studies in sweet orange: a case study on citrus Huanglongbing tolerance.</title>
        <authorList>
            <person name="Wu B."/>
            <person name="Yu Q."/>
            <person name="Deng Z."/>
            <person name="Duan Y."/>
            <person name="Luo F."/>
            <person name="Gmitter F. Jr."/>
        </authorList>
    </citation>
    <scope>NUCLEOTIDE SEQUENCE [LARGE SCALE GENOMIC DNA]</scope>
    <source>
        <strain evidence="2">cv. Valencia</strain>
    </source>
</reference>
<protein>
    <submittedName>
        <fullName evidence="1">Na H Exchanger domain-containing protein</fullName>
    </submittedName>
</protein>
<keyword evidence="2" id="KW-1185">Reference proteome</keyword>
<name>A0ACB8K9J9_CITSI</name>
<evidence type="ECO:0000313" key="1">
    <source>
        <dbReference type="EMBL" id="KAH9750998.1"/>
    </source>
</evidence>
<organism evidence="1 2">
    <name type="scientific">Citrus sinensis</name>
    <name type="common">Sweet orange</name>
    <name type="synonym">Citrus aurantium var. sinensis</name>
    <dbReference type="NCBI Taxonomy" id="2711"/>
    <lineage>
        <taxon>Eukaryota</taxon>
        <taxon>Viridiplantae</taxon>
        <taxon>Streptophyta</taxon>
        <taxon>Embryophyta</taxon>
        <taxon>Tracheophyta</taxon>
        <taxon>Spermatophyta</taxon>
        <taxon>Magnoliopsida</taxon>
        <taxon>eudicotyledons</taxon>
        <taxon>Gunneridae</taxon>
        <taxon>Pentapetalae</taxon>
        <taxon>rosids</taxon>
        <taxon>malvids</taxon>
        <taxon>Sapindales</taxon>
        <taxon>Rutaceae</taxon>
        <taxon>Aurantioideae</taxon>
        <taxon>Citrus</taxon>
    </lineage>
</organism>
<sequence length="246" mass="26405">MAIIVVWVCEVVKVWLSAVVCCCFTDGRVSDFGDLGFWLLLRVRERAAEGGNLVVKFLVEQNNNNALHGQVTIGTLILQVETFAQFGVVFLLFALGLEFSLTKLKAVGHVAVLGGLLQIAIFMFLCGITAALCGAKLSEGVFVGSFLSMSSTAVWPFARNGFNGEVCSDKLGLNLELGSFIAGVMISSADFAKHTLDQEACRSLCKFQFLFRVLSEDDIVAGIFTGSLARNLIVGVLALIFGSFVG</sequence>